<dbReference type="InterPro" id="IPR050266">
    <property type="entry name" value="AB_hydrolase_sf"/>
</dbReference>
<dbReference type="RefSeq" id="WP_344584860.1">
    <property type="nucleotide sequence ID" value="NZ_BAAARK010000065.1"/>
</dbReference>
<dbReference type="PANTHER" id="PTHR43798">
    <property type="entry name" value="MONOACYLGLYCEROL LIPASE"/>
    <property type="match status" value="1"/>
</dbReference>
<reference evidence="2 3" key="1">
    <citation type="journal article" date="2019" name="Int. J. Syst. Evol. Microbiol.">
        <title>The Global Catalogue of Microorganisms (GCM) 10K type strain sequencing project: providing services to taxonomists for standard genome sequencing and annotation.</title>
        <authorList>
            <consortium name="The Broad Institute Genomics Platform"/>
            <consortium name="The Broad Institute Genome Sequencing Center for Infectious Disease"/>
            <person name="Wu L."/>
            <person name="Ma J."/>
        </authorList>
    </citation>
    <scope>NUCLEOTIDE SEQUENCE [LARGE SCALE GENOMIC DNA]</scope>
    <source>
        <strain evidence="2 3">JCM 16374</strain>
    </source>
</reference>
<evidence type="ECO:0000313" key="2">
    <source>
        <dbReference type="EMBL" id="GAA2693208.1"/>
    </source>
</evidence>
<dbReference type="EMBL" id="BAAARK010000065">
    <property type="protein sequence ID" value="GAA2693208.1"/>
    <property type="molecule type" value="Genomic_DNA"/>
</dbReference>
<name>A0ABN3T3M9_9ACTN</name>
<accession>A0ABN3T3M9</accession>
<sequence length="250" mass="26621">MIRPVVHTRRGTGPETVLFVHGTMDHSGSFHRIAHHLPAWTAVGYDRRGWGTSRALATPQTALTDHLADLTTAVSTLPRPVVAGHSYGALVALATAAQHPQLIRAVVAFEPPLPWLPWWPDTAPWEQLVDDASHQGPAAAARTLQQAVLGHPAARQSNEELAALGTALIREMTDPTVSQPAFDPATMTTPVLAVSGSRSLAHHQQTALHLSDLIPAGRHAHIDGAGHLAHVTHPQHFAALVQQAIAPHSG</sequence>
<keyword evidence="2" id="KW-0378">Hydrolase</keyword>
<protein>
    <submittedName>
        <fullName evidence="2">Alpha/beta fold hydrolase</fullName>
    </submittedName>
</protein>
<dbReference type="InterPro" id="IPR000073">
    <property type="entry name" value="AB_hydrolase_1"/>
</dbReference>
<dbReference type="Proteomes" id="UP001500994">
    <property type="component" value="Unassembled WGS sequence"/>
</dbReference>
<dbReference type="PANTHER" id="PTHR43798:SF33">
    <property type="entry name" value="HYDROLASE, PUTATIVE (AFU_ORTHOLOGUE AFUA_2G14860)-RELATED"/>
    <property type="match status" value="1"/>
</dbReference>
<evidence type="ECO:0000313" key="3">
    <source>
        <dbReference type="Proteomes" id="UP001500994"/>
    </source>
</evidence>
<dbReference type="InterPro" id="IPR029058">
    <property type="entry name" value="AB_hydrolase_fold"/>
</dbReference>
<feature type="domain" description="AB hydrolase-1" evidence="1">
    <location>
        <begin position="16"/>
        <end position="121"/>
    </location>
</feature>
<dbReference type="GO" id="GO:0016787">
    <property type="term" value="F:hydrolase activity"/>
    <property type="evidence" value="ECO:0007669"/>
    <property type="project" value="UniProtKB-KW"/>
</dbReference>
<dbReference type="SUPFAM" id="SSF53474">
    <property type="entry name" value="alpha/beta-Hydrolases"/>
    <property type="match status" value="1"/>
</dbReference>
<organism evidence="2 3">
    <name type="scientific">Streptomyces lunalinharesii</name>
    <dbReference type="NCBI Taxonomy" id="333384"/>
    <lineage>
        <taxon>Bacteria</taxon>
        <taxon>Bacillati</taxon>
        <taxon>Actinomycetota</taxon>
        <taxon>Actinomycetes</taxon>
        <taxon>Kitasatosporales</taxon>
        <taxon>Streptomycetaceae</taxon>
        <taxon>Streptomyces</taxon>
    </lineage>
</organism>
<proteinExistence type="predicted"/>
<dbReference type="Gene3D" id="3.40.50.1820">
    <property type="entry name" value="alpha/beta hydrolase"/>
    <property type="match status" value="1"/>
</dbReference>
<keyword evidence="3" id="KW-1185">Reference proteome</keyword>
<dbReference type="Pfam" id="PF00561">
    <property type="entry name" value="Abhydrolase_1"/>
    <property type="match status" value="1"/>
</dbReference>
<evidence type="ECO:0000259" key="1">
    <source>
        <dbReference type="Pfam" id="PF00561"/>
    </source>
</evidence>
<gene>
    <name evidence="2" type="ORF">GCM10009864_79940</name>
</gene>
<comment type="caution">
    <text evidence="2">The sequence shown here is derived from an EMBL/GenBank/DDBJ whole genome shotgun (WGS) entry which is preliminary data.</text>
</comment>